<dbReference type="AlphaFoldDB" id="A0AAD1W4P0"/>
<evidence type="ECO:0000313" key="3">
    <source>
        <dbReference type="Proteomes" id="UP001295444"/>
    </source>
</evidence>
<keyword evidence="3" id="KW-1185">Reference proteome</keyword>
<organism evidence="2 3">
    <name type="scientific">Pelobates cultripes</name>
    <name type="common">Western spadefoot toad</name>
    <dbReference type="NCBI Taxonomy" id="61616"/>
    <lineage>
        <taxon>Eukaryota</taxon>
        <taxon>Metazoa</taxon>
        <taxon>Chordata</taxon>
        <taxon>Craniata</taxon>
        <taxon>Vertebrata</taxon>
        <taxon>Euteleostomi</taxon>
        <taxon>Amphibia</taxon>
        <taxon>Batrachia</taxon>
        <taxon>Anura</taxon>
        <taxon>Pelobatoidea</taxon>
        <taxon>Pelobatidae</taxon>
        <taxon>Pelobates</taxon>
    </lineage>
</organism>
<protein>
    <submittedName>
        <fullName evidence="2">Uncharacterized protein</fullName>
    </submittedName>
</protein>
<name>A0AAD1W4P0_PELCU</name>
<evidence type="ECO:0000256" key="1">
    <source>
        <dbReference type="SAM" id="MobiDB-lite"/>
    </source>
</evidence>
<dbReference type="EMBL" id="OW240915">
    <property type="protein sequence ID" value="CAH2283232.1"/>
    <property type="molecule type" value="Genomic_DNA"/>
</dbReference>
<evidence type="ECO:0000313" key="2">
    <source>
        <dbReference type="EMBL" id="CAH2283232.1"/>
    </source>
</evidence>
<feature type="region of interest" description="Disordered" evidence="1">
    <location>
        <begin position="1"/>
        <end position="26"/>
    </location>
</feature>
<sequence length="129" mass="14388">MGNKKKPTTSQDASHPTPHKKAGDLDRYFRDKIKVLLMEAEDSVELPSLSRDSLPQRPAFSELSMSSRDTDLHTLIQNLPSKTDIASMLAGLESSMQVSSLAQDIRHVGHWVTDLEGEVDVIRARLHNI</sequence>
<accession>A0AAD1W4P0</accession>
<gene>
    <name evidence="2" type="ORF">PECUL_23A010623</name>
</gene>
<reference evidence="2" key="1">
    <citation type="submission" date="2022-03" db="EMBL/GenBank/DDBJ databases">
        <authorList>
            <person name="Alioto T."/>
            <person name="Alioto T."/>
            <person name="Gomez Garrido J."/>
        </authorList>
    </citation>
    <scope>NUCLEOTIDE SEQUENCE</scope>
</reference>
<dbReference type="Proteomes" id="UP001295444">
    <property type="component" value="Chromosome 04"/>
</dbReference>
<proteinExistence type="predicted"/>